<dbReference type="PANTHER" id="PTHR33671">
    <property type="entry name" value="N-METHYLTRANSFERASE, PUTATIVE (DUF688)-RELATED"/>
    <property type="match status" value="1"/>
</dbReference>
<gene>
    <name evidence="2" type="ORF">LIER_23065</name>
</gene>
<keyword evidence="3" id="KW-1185">Reference proteome</keyword>
<dbReference type="Pfam" id="PF05097">
    <property type="entry name" value="DUF688"/>
    <property type="match status" value="1"/>
</dbReference>
<organism evidence="2 3">
    <name type="scientific">Lithospermum erythrorhizon</name>
    <name type="common">Purple gromwell</name>
    <name type="synonym">Lithospermum officinale var. erythrorhizon</name>
    <dbReference type="NCBI Taxonomy" id="34254"/>
    <lineage>
        <taxon>Eukaryota</taxon>
        <taxon>Viridiplantae</taxon>
        <taxon>Streptophyta</taxon>
        <taxon>Embryophyta</taxon>
        <taxon>Tracheophyta</taxon>
        <taxon>Spermatophyta</taxon>
        <taxon>Magnoliopsida</taxon>
        <taxon>eudicotyledons</taxon>
        <taxon>Gunneridae</taxon>
        <taxon>Pentapetalae</taxon>
        <taxon>asterids</taxon>
        <taxon>lamiids</taxon>
        <taxon>Boraginales</taxon>
        <taxon>Boraginaceae</taxon>
        <taxon>Boraginoideae</taxon>
        <taxon>Lithospermeae</taxon>
        <taxon>Lithospermum</taxon>
    </lineage>
</organism>
<reference evidence="2 3" key="1">
    <citation type="submission" date="2024-01" db="EMBL/GenBank/DDBJ databases">
        <title>The complete chloroplast genome sequence of Lithospermum erythrorhizon: insights into the phylogenetic relationship among Boraginaceae species and the maternal lineages of purple gromwells.</title>
        <authorList>
            <person name="Okada T."/>
            <person name="Watanabe K."/>
        </authorList>
    </citation>
    <scope>NUCLEOTIDE SEQUENCE [LARGE SCALE GENOMIC DNA]</scope>
</reference>
<protein>
    <submittedName>
        <fullName evidence="2">Uncharacterized protein</fullName>
    </submittedName>
</protein>
<feature type="region of interest" description="Disordered" evidence="1">
    <location>
        <begin position="100"/>
        <end position="123"/>
    </location>
</feature>
<dbReference type="EMBL" id="BAABME010006422">
    <property type="protein sequence ID" value="GAA0168319.1"/>
    <property type="molecule type" value="Genomic_DNA"/>
</dbReference>
<name>A0AAV3QW31_LITER</name>
<comment type="caution">
    <text evidence="2">The sequence shown here is derived from an EMBL/GenBank/DDBJ whole genome shotgun (WGS) entry which is preliminary data.</text>
</comment>
<dbReference type="InterPro" id="IPR007789">
    <property type="entry name" value="DUF688"/>
</dbReference>
<sequence length="272" mass="31278">MGEEEKCPRKQLDFNAPILSLRQPTHINRSRRSLRFSRVASWDASSNRVPFSWERIPGKPKETETTIWDSLRDDIPTPKLPPGRRHPLLKEVLNGALIEQQQQQQHIDDNCDADNEDDDHTDEANHSTISFQALDIFSLCESLDNVEQGESRRDNGVEEEWHSANFMIQRFLPDARALAASSSLAAAKIIYDDNKNINTVYSANCVKVGKLNHSSKNCGLDHFLPWWKMKPKLCRGKNTDQKTPSKLNSHHLCTRNIQKQPFPETPRSRRKF</sequence>
<dbReference type="PANTHER" id="PTHR33671:SF1">
    <property type="entry name" value="DUF688 FAMILY PROTEIN"/>
    <property type="match status" value="1"/>
</dbReference>
<accession>A0AAV3QW31</accession>
<evidence type="ECO:0000256" key="1">
    <source>
        <dbReference type="SAM" id="MobiDB-lite"/>
    </source>
</evidence>
<dbReference type="AlphaFoldDB" id="A0AAV3QW31"/>
<feature type="compositionally biased region" description="Acidic residues" evidence="1">
    <location>
        <begin position="110"/>
        <end position="121"/>
    </location>
</feature>
<evidence type="ECO:0000313" key="2">
    <source>
        <dbReference type="EMBL" id="GAA0168319.1"/>
    </source>
</evidence>
<evidence type="ECO:0000313" key="3">
    <source>
        <dbReference type="Proteomes" id="UP001454036"/>
    </source>
</evidence>
<dbReference type="Proteomes" id="UP001454036">
    <property type="component" value="Unassembled WGS sequence"/>
</dbReference>
<proteinExistence type="predicted"/>